<evidence type="ECO:0008006" key="3">
    <source>
        <dbReference type="Google" id="ProtNLM"/>
    </source>
</evidence>
<keyword evidence="2" id="KW-1185">Reference proteome</keyword>
<gene>
    <name evidence="1" type="ORF">K1I41_07655</name>
</gene>
<dbReference type="EMBL" id="CP080429">
    <property type="protein sequence ID" value="QYJ67435.1"/>
    <property type="molecule type" value="Genomic_DNA"/>
</dbReference>
<reference evidence="1 2" key="1">
    <citation type="submission" date="2021-07" db="EMBL/GenBank/DDBJ databases">
        <title>Flavobacterium WSW3-B6 sp.nov, isolated from seaweed.</title>
        <authorList>
            <person name="Muhammad N."/>
            <person name="Ho H."/>
            <person name="Lee Y.-J."/>
            <person name="Nguyen T."/>
            <person name="Ho J."/>
            <person name="Kim S.-G."/>
        </authorList>
    </citation>
    <scope>NUCLEOTIDE SEQUENCE [LARGE SCALE GENOMIC DNA]</scope>
    <source>
        <strain evidence="1 2">WSW3-B6</strain>
    </source>
</reference>
<evidence type="ECO:0000313" key="2">
    <source>
        <dbReference type="Proteomes" id="UP000825381"/>
    </source>
</evidence>
<organism evidence="1 2">
    <name type="scientific">Flavobacterium litorale</name>
    <dbReference type="NCBI Taxonomy" id="2856519"/>
    <lineage>
        <taxon>Bacteria</taxon>
        <taxon>Pseudomonadati</taxon>
        <taxon>Bacteroidota</taxon>
        <taxon>Flavobacteriia</taxon>
        <taxon>Flavobacteriales</taxon>
        <taxon>Flavobacteriaceae</taxon>
        <taxon>Flavobacterium</taxon>
    </lineage>
</organism>
<evidence type="ECO:0000313" key="1">
    <source>
        <dbReference type="EMBL" id="QYJ67435.1"/>
    </source>
</evidence>
<sequence>METGTMPDPVYEKYAVNFLESEYYKKDAWKALAQKYANDTINDKWVNTDFKLPHKMITYAYQKELYQKKVVDVIINRKKIFVFSGVMYYDNNRYAIFSIVIGGNIILSGRIEDALIIMERKGNKWVYVDKMLNDEFINY</sequence>
<protein>
    <recommendedName>
        <fullName evidence="3">Nuclear transport factor 2 family protein</fullName>
    </recommendedName>
</protein>
<accession>A0ABX8V9D9</accession>
<dbReference type="RefSeq" id="WP_220639780.1">
    <property type="nucleotide sequence ID" value="NZ_CP080429.1"/>
</dbReference>
<name>A0ABX8V9D9_9FLAO</name>
<proteinExistence type="predicted"/>
<dbReference type="Proteomes" id="UP000825381">
    <property type="component" value="Chromosome"/>
</dbReference>